<dbReference type="Proteomes" id="UP000289411">
    <property type="component" value="Unassembled WGS sequence"/>
</dbReference>
<feature type="signal peptide" evidence="1">
    <location>
        <begin position="1"/>
        <end position="34"/>
    </location>
</feature>
<dbReference type="EMBL" id="QYBC01000015">
    <property type="protein sequence ID" value="RYB03314.1"/>
    <property type="molecule type" value="Genomic_DNA"/>
</dbReference>
<name>A0A4Q2RC43_9HYPH</name>
<evidence type="ECO:0000313" key="2">
    <source>
        <dbReference type="EMBL" id="RYB03314.1"/>
    </source>
</evidence>
<protein>
    <submittedName>
        <fullName evidence="2">DUF1007 family protein</fullName>
    </submittedName>
</protein>
<reference evidence="2 3" key="1">
    <citation type="submission" date="2018-09" db="EMBL/GenBank/DDBJ databases">
        <authorList>
            <person name="Grouzdev D.S."/>
            <person name="Krutkina M.S."/>
        </authorList>
    </citation>
    <scope>NUCLEOTIDE SEQUENCE [LARGE SCALE GENOMIC DNA]</scope>
    <source>
        <strain evidence="2 3">RmlP001</strain>
    </source>
</reference>
<sequence>MRRKPHSRPPWPRLSRSVAALAAALLLGSATAAAAHPHVFVTAKETVLFGPDGTVTGVRAAWTFDDMYSSFVIQGLGDPGQLLTPEQLAPLAKTNVESLAEFGYFTVAKLGGHALAFGEPVDYSLAESPDKLVTLFFTLPLKVPVRPVPALNVSVYDPTYFVSFGMDDHDPVRLEGAPPGCSTSVIKPRPLDASDNQKLSEAFFANMSPGQDFGIKLSSKVMVACP</sequence>
<dbReference type="Pfam" id="PF06226">
    <property type="entry name" value="DUF1007"/>
    <property type="match status" value="1"/>
</dbReference>
<dbReference type="InterPro" id="IPR010412">
    <property type="entry name" value="DUF1007"/>
</dbReference>
<evidence type="ECO:0000313" key="3">
    <source>
        <dbReference type="Proteomes" id="UP000289411"/>
    </source>
</evidence>
<dbReference type="OrthoDB" id="1679673at2"/>
<accession>A0A4Q2RC43</accession>
<reference evidence="2 3" key="2">
    <citation type="submission" date="2019-02" db="EMBL/GenBank/DDBJ databases">
        <title>'Lichenibacterium ramalinii' gen. nov. sp. nov., 'Lichenibacterium minor' gen. nov. sp. nov.</title>
        <authorList>
            <person name="Pankratov T."/>
        </authorList>
    </citation>
    <scope>NUCLEOTIDE SEQUENCE [LARGE SCALE GENOMIC DNA]</scope>
    <source>
        <strain evidence="2 3">RmlP001</strain>
    </source>
</reference>
<keyword evidence="3" id="KW-1185">Reference proteome</keyword>
<dbReference type="AlphaFoldDB" id="A0A4Q2RC43"/>
<keyword evidence="1" id="KW-0732">Signal</keyword>
<organism evidence="2 3">
    <name type="scientific">Lichenibacterium ramalinae</name>
    <dbReference type="NCBI Taxonomy" id="2316527"/>
    <lineage>
        <taxon>Bacteria</taxon>
        <taxon>Pseudomonadati</taxon>
        <taxon>Pseudomonadota</taxon>
        <taxon>Alphaproteobacteria</taxon>
        <taxon>Hyphomicrobiales</taxon>
        <taxon>Lichenihabitantaceae</taxon>
        <taxon>Lichenibacterium</taxon>
    </lineage>
</organism>
<feature type="chain" id="PRO_5020643162" evidence="1">
    <location>
        <begin position="35"/>
        <end position="226"/>
    </location>
</feature>
<proteinExistence type="predicted"/>
<dbReference type="RefSeq" id="WP_129220598.1">
    <property type="nucleotide sequence ID" value="NZ_QYBC01000015.1"/>
</dbReference>
<evidence type="ECO:0000256" key="1">
    <source>
        <dbReference type="SAM" id="SignalP"/>
    </source>
</evidence>
<comment type="caution">
    <text evidence="2">The sequence shown here is derived from an EMBL/GenBank/DDBJ whole genome shotgun (WGS) entry which is preliminary data.</text>
</comment>
<gene>
    <name evidence="2" type="ORF">D3272_18035</name>
</gene>